<evidence type="ECO:0000256" key="2">
    <source>
        <dbReference type="ARBA" id="ARBA00023125"/>
    </source>
</evidence>
<dbReference type="PROSITE" id="PS01124">
    <property type="entry name" value="HTH_ARAC_FAMILY_2"/>
    <property type="match status" value="1"/>
</dbReference>
<dbReference type="Proteomes" id="UP000037288">
    <property type="component" value="Unassembled WGS sequence"/>
</dbReference>
<name>A0A0K9XBX2_9ACTN</name>
<dbReference type="InterPro" id="IPR009057">
    <property type="entry name" value="Homeodomain-like_sf"/>
</dbReference>
<sequence length="279" mass="30249">MAVERRVHLRSDDVYVADVSCGGPPRSWTEPRPAPVFGLVLVRRGVVRSRVDGVEQLMDPATVFVERLGVEQQFAHPLGGDAYTEIVLSEPAVASLLDDDPGIPSGLVHVSPTIGLRHRLLLARARAEDGDGFEVAENSVRLAATIFAQLAPDRVAAGRPATEAARRRLVDDARTALAVRPGLRLDALSREVGCSPHHLSRVFADVTGTTLSHYRNRLRTAQVLDRLSEGERDLRQLALELGFADQAHMTHVVRRATGYPPGRLRALLGVGGVVVAREA</sequence>
<dbReference type="AlphaFoldDB" id="A0A0K9XBX2"/>
<dbReference type="Pfam" id="PF12833">
    <property type="entry name" value="HTH_18"/>
    <property type="match status" value="1"/>
</dbReference>
<feature type="domain" description="HTH araC/xylS-type" evidence="4">
    <location>
        <begin position="167"/>
        <end position="267"/>
    </location>
</feature>
<dbReference type="EMBL" id="LFXA01000013">
    <property type="protein sequence ID" value="KNB50688.1"/>
    <property type="molecule type" value="Genomic_DNA"/>
</dbReference>
<keyword evidence="1" id="KW-0805">Transcription regulation</keyword>
<protein>
    <recommendedName>
        <fullName evidence="4">HTH araC/xylS-type domain-containing protein</fullName>
    </recommendedName>
</protein>
<reference evidence="6" key="1">
    <citation type="submission" date="2015-07" db="EMBL/GenBank/DDBJ databases">
        <title>Draft genome sequence of Streptomyces sp. CMAA 1322, a bacterium isolated from Caatinga biome, from dry forest semiarid of Brazil.</title>
        <authorList>
            <person name="Santos S.N."/>
            <person name="Gacesa R."/>
            <person name="Taketani R.G."/>
            <person name="Long P.F."/>
            <person name="Melo I.S."/>
        </authorList>
    </citation>
    <scope>NUCLEOTIDE SEQUENCE [LARGE SCALE GENOMIC DNA]</scope>
    <source>
        <strain evidence="6">CMAA 1322</strain>
    </source>
</reference>
<dbReference type="PATRIC" id="fig|1678637.3.peg.4198"/>
<accession>A0A0K9XBX2</accession>
<keyword evidence="3" id="KW-0804">Transcription</keyword>
<dbReference type="Gene3D" id="1.10.10.60">
    <property type="entry name" value="Homeodomain-like"/>
    <property type="match status" value="1"/>
</dbReference>
<evidence type="ECO:0000313" key="5">
    <source>
        <dbReference type="EMBL" id="KNB50688.1"/>
    </source>
</evidence>
<evidence type="ECO:0000256" key="1">
    <source>
        <dbReference type="ARBA" id="ARBA00023015"/>
    </source>
</evidence>
<proteinExistence type="predicted"/>
<dbReference type="PANTHER" id="PTHR46796">
    <property type="entry name" value="HTH-TYPE TRANSCRIPTIONAL ACTIVATOR RHAS-RELATED"/>
    <property type="match status" value="1"/>
</dbReference>
<dbReference type="RefSeq" id="WP_049717588.1">
    <property type="nucleotide sequence ID" value="NZ_LFXA01000013.1"/>
</dbReference>
<keyword evidence="2" id="KW-0238">DNA-binding</keyword>
<organism evidence="5 6">
    <name type="scientific">Streptomyces caatingaensis</name>
    <dbReference type="NCBI Taxonomy" id="1678637"/>
    <lineage>
        <taxon>Bacteria</taxon>
        <taxon>Bacillati</taxon>
        <taxon>Actinomycetota</taxon>
        <taxon>Actinomycetes</taxon>
        <taxon>Kitasatosporales</taxon>
        <taxon>Streptomycetaceae</taxon>
        <taxon>Streptomyces</taxon>
    </lineage>
</organism>
<keyword evidence="6" id="KW-1185">Reference proteome</keyword>
<dbReference type="GO" id="GO:0003700">
    <property type="term" value="F:DNA-binding transcription factor activity"/>
    <property type="evidence" value="ECO:0007669"/>
    <property type="project" value="InterPro"/>
</dbReference>
<dbReference type="PANTHER" id="PTHR46796:SF6">
    <property type="entry name" value="ARAC SUBFAMILY"/>
    <property type="match status" value="1"/>
</dbReference>
<dbReference type="STRING" id="1678637.AC230_19610"/>
<gene>
    <name evidence="5" type="ORF">AC230_19610</name>
</gene>
<dbReference type="InterPro" id="IPR018060">
    <property type="entry name" value="HTH_AraC"/>
</dbReference>
<dbReference type="SUPFAM" id="SSF46689">
    <property type="entry name" value="Homeodomain-like"/>
    <property type="match status" value="2"/>
</dbReference>
<evidence type="ECO:0000256" key="3">
    <source>
        <dbReference type="ARBA" id="ARBA00023163"/>
    </source>
</evidence>
<dbReference type="SMART" id="SM00342">
    <property type="entry name" value="HTH_ARAC"/>
    <property type="match status" value="1"/>
</dbReference>
<comment type="caution">
    <text evidence="5">The sequence shown here is derived from an EMBL/GenBank/DDBJ whole genome shotgun (WGS) entry which is preliminary data.</text>
</comment>
<dbReference type="InterPro" id="IPR050204">
    <property type="entry name" value="AraC_XylS_family_regulators"/>
</dbReference>
<dbReference type="GO" id="GO:0043565">
    <property type="term" value="F:sequence-specific DNA binding"/>
    <property type="evidence" value="ECO:0007669"/>
    <property type="project" value="InterPro"/>
</dbReference>
<evidence type="ECO:0000313" key="6">
    <source>
        <dbReference type="Proteomes" id="UP000037288"/>
    </source>
</evidence>
<evidence type="ECO:0000259" key="4">
    <source>
        <dbReference type="PROSITE" id="PS01124"/>
    </source>
</evidence>
<dbReference type="OrthoDB" id="4549023at2"/>